<dbReference type="GO" id="GO:0010073">
    <property type="term" value="P:meristem maintenance"/>
    <property type="evidence" value="ECO:0007669"/>
    <property type="project" value="InterPro"/>
</dbReference>
<gene>
    <name evidence="2" type="ORF">J1N35_011741</name>
</gene>
<dbReference type="OrthoDB" id="1936739at2759"/>
<reference evidence="2 3" key="1">
    <citation type="journal article" date="2021" name="Plant Biotechnol. J.">
        <title>Multi-omics assisted identification of the key and species-specific regulatory components of drought-tolerant mechanisms in Gossypium stocksii.</title>
        <authorList>
            <person name="Yu D."/>
            <person name="Ke L."/>
            <person name="Zhang D."/>
            <person name="Wu Y."/>
            <person name="Sun Y."/>
            <person name="Mei J."/>
            <person name="Sun J."/>
            <person name="Sun Y."/>
        </authorList>
    </citation>
    <scope>NUCLEOTIDE SEQUENCE [LARGE SCALE GENOMIC DNA]</scope>
    <source>
        <strain evidence="3">cv. E1</strain>
        <tissue evidence="2">Leaf</tissue>
    </source>
</reference>
<organism evidence="2 3">
    <name type="scientific">Gossypium stocksii</name>
    <dbReference type="NCBI Taxonomy" id="47602"/>
    <lineage>
        <taxon>Eukaryota</taxon>
        <taxon>Viridiplantae</taxon>
        <taxon>Streptophyta</taxon>
        <taxon>Embryophyta</taxon>
        <taxon>Tracheophyta</taxon>
        <taxon>Spermatophyta</taxon>
        <taxon>Magnoliopsida</taxon>
        <taxon>eudicotyledons</taxon>
        <taxon>Gunneridae</taxon>
        <taxon>Pentapetalae</taxon>
        <taxon>rosids</taxon>
        <taxon>malvids</taxon>
        <taxon>Malvales</taxon>
        <taxon>Malvaceae</taxon>
        <taxon>Malvoideae</taxon>
        <taxon>Gossypium</taxon>
    </lineage>
</organism>
<dbReference type="Proteomes" id="UP000828251">
    <property type="component" value="Unassembled WGS sequence"/>
</dbReference>
<dbReference type="InterPro" id="IPR019557">
    <property type="entry name" value="AminoTfrase-like_pln_mobile"/>
</dbReference>
<dbReference type="PANTHER" id="PTHR46033:SF8">
    <property type="entry name" value="PROTEIN MAINTENANCE OF MERISTEMS-LIKE"/>
    <property type="match status" value="1"/>
</dbReference>
<feature type="non-terminal residue" evidence="2">
    <location>
        <position position="1"/>
    </location>
</feature>
<dbReference type="EMBL" id="JAIQCV010000004">
    <property type="protein sequence ID" value="KAH1107973.1"/>
    <property type="molecule type" value="Genomic_DNA"/>
</dbReference>
<sequence length="197" mass="22745">AENRILEMYIHNLPAPLSPLIESYLRDARFLHVNLMGRGCKLDPTLDSTKVQREKHARVYILMIIGGLLMSDKSRNLVHLRWLLKLVDFREAGELSWGSVVLAKLNRKMCWATEPQKIKIDGCMLLLQSWVQCRLPFLCPREDYPYTLSLVTRVHGKLYMLGEEARGRQPHTRMPQQGPRYLMFDKAIKAGPSSTPM</sequence>
<dbReference type="InterPro" id="IPR044824">
    <property type="entry name" value="MAIN-like"/>
</dbReference>
<evidence type="ECO:0000313" key="3">
    <source>
        <dbReference type="Proteomes" id="UP000828251"/>
    </source>
</evidence>
<comment type="caution">
    <text evidence="2">The sequence shown here is derived from an EMBL/GenBank/DDBJ whole genome shotgun (WGS) entry which is preliminary data.</text>
</comment>
<protein>
    <recommendedName>
        <fullName evidence="1">Aminotransferase-like plant mobile domain-containing protein</fullName>
    </recommendedName>
</protein>
<dbReference type="Pfam" id="PF10536">
    <property type="entry name" value="PMD"/>
    <property type="match status" value="1"/>
</dbReference>
<keyword evidence="3" id="KW-1185">Reference proteome</keyword>
<name>A0A9D3W4S6_9ROSI</name>
<proteinExistence type="predicted"/>
<accession>A0A9D3W4S6</accession>
<feature type="domain" description="Aminotransferase-like plant mobile" evidence="1">
    <location>
        <begin position="51"/>
        <end position="142"/>
    </location>
</feature>
<dbReference type="AlphaFoldDB" id="A0A9D3W4S6"/>
<evidence type="ECO:0000313" key="2">
    <source>
        <dbReference type="EMBL" id="KAH1107973.1"/>
    </source>
</evidence>
<dbReference type="PANTHER" id="PTHR46033">
    <property type="entry name" value="PROTEIN MAIN-LIKE 2"/>
    <property type="match status" value="1"/>
</dbReference>
<evidence type="ECO:0000259" key="1">
    <source>
        <dbReference type="Pfam" id="PF10536"/>
    </source>
</evidence>